<name>A0AAD4GCK8_BOLED</name>
<reference evidence="2" key="2">
    <citation type="journal article" date="2020" name="Nat. Commun.">
        <title>Large-scale genome sequencing of mycorrhizal fungi provides insights into the early evolution of symbiotic traits.</title>
        <authorList>
            <person name="Miyauchi S."/>
            <person name="Kiss E."/>
            <person name="Kuo A."/>
            <person name="Drula E."/>
            <person name="Kohler A."/>
            <person name="Sanchez-Garcia M."/>
            <person name="Morin E."/>
            <person name="Andreopoulos B."/>
            <person name="Barry K.W."/>
            <person name="Bonito G."/>
            <person name="Buee M."/>
            <person name="Carver A."/>
            <person name="Chen C."/>
            <person name="Cichocki N."/>
            <person name="Clum A."/>
            <person name="Culley D."/>
            <person name="Crous P.W."/>
            <person name="Fauchery L."/>
            <person name="Girlanda M."/>
            <person name="Hayes R.D."/>
            <person name="Keri Z."/>
            <person name="LaButti K."/>
            <person name="Lipzen A."/>
            <person name="Lombard V."/>
            <person name="Magnuson J."/>
            <person name="Maillard F."/>
            <person name="Murat C."/>
            <person name="Nolan M."/>
            <person name="Ohm R.A."/>
            <person name="Pangilinan J."/>
            <person name="Pereira M.F."/>
            <person name="Perotto S."/>
            <person name="Peter M."/>
            <person name="Pfister S."/>
            <person name="Riley R."/>
            <person name="Sitrit Y."/>
            <person name="Stielow J.B."/>
            <person name="Szollosi G."/>
            <person name="Zifcakova L."/>
            <person name="Stursova M."/>
            <person name="Spatafora J.W."/>
            <person name="Tedersoo L."/>
            <person name="Vaario L.M."/>
            <person name="Yamada A."/>
            <person name="Yan M."/>
            <person name="Wang P."/>
            <person name="Xu J."/>
            <person name="Bruns T."/>
            <person name="Baldrian P."/>
            <person name="Vilgalys R."/>
            <person name="Dunand C."/>
            <person name="Henrissat B."/>
            <person name="Grigoriev I.V."/>
            <person name="Hibbett D."/>
            <person name="Nagy L.G."/>
            <person name="Martin F.M."/>
        </authorList>
    </citation>
    <scope>NUCLEOTIDE SEQUENCE</scope>
    <source>
        <strain evidence="2">BED1</strain>
    </source>
</reference>
<dbReference type="AlphaFoldDB" id="A0AAD4GCK8"/>
<feature type="domain" description="F-box" evidence="1">
    <location>
        <begin position="6"/>
        <end position="52"/>
    </location>
</feature>
<dbReference type="SMART" id="SM00256">
    <property type="entry name" value="FBOX"/>
    <property type="match status" value="1"/>
</dbReference>
<sequence>MSDSETLSLNHLPLEILHSVFHYLDIPDILGIRRVNRYLNQVSHSKHVWSDVYRKAEFICPPGPFLSRSAHDLEKALVSSFRVDRNLRHGGSTQTERSTLKVREIRYTGVDLRVRLVFGRFLLVAFKEEVRCYDLNLDTSDSNSGASIIYRTTGASLRSFDCVSAVDAEGRSFACAVLNEITKTAARISIYSLNVGEQSEVTLDLLHQFERGAFNCIDTVDLGPRVIVVNVGGRVIEGGWHHVVLDVHTHTQFMLSSFVSDIKWDSEVASELPNWNAVEEFTSPTSISTSTHVLVAVSFYTRAAGWSTFFQAFSLPPPHTHRYSIPASTPLSLSHRGLIPGINLPEIVLLHDAILDSTTQDVVIAIRVHAFESSRPRSPLSKHGILRLSAVQPPGDHEVGTITFRLLSPIGHPRAFFLHPSFNGTGRAFYTLEPGSHGIVSALEYDLRTRGYDDGEQEAKVVEYPSILRFPTPRTLLDYDPYAGRICLRSTMTKYSVIEILDLAV</sequence>
<dbReference type="PROSITE" id="PS50181">
    <property type="entry name" value="FBOX"/>
    <property type="match status" value="1"/>
</dbReference>
<dbReference type="Proteomes" id="UP001194468">
    <property type="component" value="Unassembled WGS sequence"/>
</dbReference>
<dbReference type="InterPro" id="IPR001810">
    <property type="entry name" value="F-box_dom"/>
</dbReference>
<evidence type="ECO:0000313" key="4">
    <source>
        <dbReference type="Proteomes" id="UP001194468"/>
    </source>
</evidence>
<comment type="caution">
    <text evidence="2">The sequence shown here is derived from an EMBL/GenBank/DDBJ whole genome shotgun (WGS) entry which is preliminary data.</text>
</comment>
<evidence type="ECO:0000313" key="3">
    <source>
        <dbReference type="EMBL" id="KAF8449466.1"/>
    </source>
</evidence>
<dbReference type="Pfam" id="PF12937">
    <property type="entry name" value="F-box-like"/>
    <property type="match status" value="1"/>
</dbReference>
<gene>
    <name evidence="2" type="ORF">L210DRAFT_3631713</name>
    <name evidence="3" type="ORF">L210DRAFT_3641060</name>
</gene>
<proteinExistence type="predicted"/>
<reference evidence="2" key="1">
    <citation type="submission" date="2019-10" db="EMBL/GenBank/DDBJ databases">
        <authorList>
            <consortium name="DOE Joint Genome Institute"/>
            <person name="Kuo A."/>
            <person name="Miyauchi S."/>
            <person name="Kiss E."/>
            <person name="Drula E."/>
            <person name="Kohler A."/>
            <person name="Sanchez-Garcia M."/>
            <person name="Andreopoulos B."/>
            <person name="Barry K.W."/>
            <person name="Bonito G."/>
            <person name="Buee M."/>
            <person name="Carver A."/>
            <person name="Chen C."/>
            <person name="Cichocki N."/>
            <person name="Clum A."/>
            <person name="Culley D."/>
            <person name="Crous P.W."/>
            <person name="Fauchery L."/>
            <person name="Girlanda M."/>
            <person name="Hayes R."/>
            <person name="Keri Z."/>
            <person name="LaButti K."/>
            <person name="Lipzen A."/>
            <person name="Lombard V."/>
            <person name="Magnuson J."/>
            <person name="Maillard F."/>
            <person name="Morin E."/>
            <person name="Murat C."/>
            <person name="Nolan M."/>
            <person name="Ohm R."/>
            <person name="Pangilinan J."/>
            <person name="Pereira M."/>
            <person name="Perotto S."/>
            <person name="Peter M."/>
            <person name="Riley R."/>
            <person name="Sitrit Y."/>
            <person name="Stielow B."/>
            <person name="Szollosi G."/>
            <person name="Zifcakova L."/>
            <person name="Stursova M."/>
            <person name="Spatafora J.W."/>
            <person name="Tedersoo L."/>
            <person name="Vaario L.-M."/>
            <person name="Yamada A."/>
            <person name="Yan M."/>
            <person name="Wang P."/>
            <person name="Xu J."/>
            <person name="Bruns T."/>
            <person name="Baldrian P."/>
            <person name="Vilgalys R."/>
            <person name="Henrissat B."/>
            <person name="Grigoriev I.V."/>
            <person name="Hibbett D."/>
            <person name="Nagy L.G."/>
            <person name="Martin F.M."/>
        </authorList>
    </citation>
    <scope>NUCLEOTIDE SEQUENCE</scope>
    <source>
        <strain evidence="2">BED1</strain>
    </source>
</reference>
<evidence type="ECO:0000313" key="2">
    <source>
        <dbReference type="EMBL" id="KAF8437083.1"/>
    </source>
</evidence>
<dbReference type="Gene3D" id="1.20.1280.50">
    <property type="match status" value="1"/>
</dbReference>
<accession>A0AAD4GCK8</accession>
<evidence type="ECO:0000259" key="1">
    <source>
        <dbReference type="PROSITE" id="PS50181"/>
    </source>
</evidence>
<protein>
    <recommendedName>
        <fullName evidence="1">F-box domain-containing protein</fullName>
    </recommendedName>
</protein>
<dbReference type="SUPFAM" id="SSF81383">
    <property type="entry name" value="F-box domain"/>
    <property type="match status" value="1"/>
</dbReference>
<dbReference type="EMBL" id="WHUW01000019">
    <property type="protein sequence ID" value="KAF8437083.1"/>
    <property type="molecule type" value="Genomic_DNA"/>
</dbReference>
<dbReference type="EMBL" id="WHUW01000003">
    <property type="protein sequence ID" value="KAF8449466.1"/>
    <property type="molecule type" value="Genomic_DNA"/>
</dbReference>
<organism evidence="2 4">
    <name type="scientific">Boletus edulis BED1</name>
    <dbReference type="NCBI Taxonomy" id="1328754"/>
    <lineage>
        <taxon>Eukaryota</taxon>
        <taxon>Fungi</taxon>
        <taxon>Dikarya</taxon>
        <taxon>Basidiomycota</taxon>
        <taxon>Agaricomycotina</taxon>
        <taxon>Agaricomycetes</taxon>
        <taxon>Agaricomycetidae</taxon>
        <taxon>Boletales</taxon>
        <taxon>Boletineae</taxon>
        <taxon>Boletaceae</taxon>
        <taxon>Boletoideae</taxon>
        <taxon>Boletus</taxon>
    </lineage>
</organism>
<dbReference type="InterPro" id="IPR036047">
    <property type="entry name" value="F-box-like_dom_sf"/>
</dbReference>
<keyword evidence="4" id="KW-1185">Reference proteome</keyword>